<evidence type="ECO:0000313" key="4">
    <source>
        <dbReference type="Proteomes" id="UP000005481"/>
    </source>
</evidence>
<evidence type="ECO:0000256" key="2">
    <source>
        <dbReference type="ARBA" id="ARBA00023239"/>
    </source>
</evidence>
<organism evidence="3 4">
    <name type="scientific">Anaeroglobus geminatus F0357</name>
    <dbReference type="NCBI Taxonomy" id="861450"/>
    <lineage>
        <taxon>Bacteria</taxon>
        <taxon>Bacillati</taxon>
        <taxon>Bacillota</taxon>
        <taxon>Negativicutes</taxon>
        <taxon>Veillonellales</taxon>
        <taxon>Veillonellaceae</taxon>
        <taxon>Anaeroglobus</taxon>
    </lineage>
</organism>
<dbReference type="Gene3D" id="3.90.226.10">
    <property type="entry name" value="2-enoyl-CoA Hydratase, Chain A, domain 1"/>
    <property type="match status" value="1"/>
</dbReference>
<protein>
    <submittedName>
        <fullName evidence="3">3-hydroxybutyryl-CoA dehydratase</fullName>
    </submittedName>
</protein>
<evidence type="ECO:0000256" key="1">
    <source>
        <dbReference type="ARBA" id="ARBA00005254"/>
    </source>
</evidence>
<dbReference type="PANTHER" id="PTHR11941">
    <property type="entry name" value="ENOYL-COA HYDRATASE-RELATED"/>
    <property type="match status" value="1"/>
</dbReference>
<dbReference type="InterPro" id="IPR001753">
    <property type="entry name" value="Enoyl-CoA_hydra/iso"/>
</dbReference>
<sequence length="277" mass="29846">MSAIAELLFINKGGCTVMTYNNIEFTKEDGIGILKINRPKALNALNTETVTELNQCIGEIEHDAEVKVLIITGGGEKSFVAGADIVEMSTKNAVEGRFFGKIAQDAFTRIENLPQPVIAAVNGYALGGGCELACACDFRYAAETAKFGQPEVGLGITPGFGGTQRLPRVVGRGYGKELIFTANMIDAQEAYRIGLINKVVPQEELMEAVMKTAKKIASNAKIAVQLSKAAINRGINCDVITGIAYEDEVFGLCFSTEDQKEGMAAFVEKRKAKFTDR</sequence>
<dbReference type="GO" id="GO:0006635">
    <property type="term" value="P:fatty acid beta-oxidation"/>
    <property type="evidence" value="ECO:0007669"/>
    <property type="project" value="TreeGrafter"/>
</dbReference>
<dbReference type="AlphaFoldDB" id="G9YEK5"/>
<keyword evidence="2" id="KW-0456">Lyase</keyword>
<gene>
    <name evidence="3" type="ORF">HMPREF0080_00064</name>
</gene>
<name>G9YEK5_9FIRM</name>
<dbReference type="STRING" id="861450.HMPREF0080_00064"/>
<keyword evidence="4" id="KW-1185">Reference proteome</keyword>
<dbReference type="Gene3D" id="1.10.12.10">
    <property type="entry name" value="Lyase 2-enoyl-coa Hydratase, Chain A, domain 2"/>
    <property type="match status" value="1"/>
</dbReference>
<dbReference type="FunFam" id="1.10.12.10:FF:000001">
    <property type="entry name" value="Probable enoyl-CoA hydratase, mitochondrial"/>
    <property type="match status" value="1"/>
</dbReference>
<comment type="similarity">
    <text evidence="1">Belongs to the enoyl-CoA hydratase/isomerase family.</text>
</comment>
<evidence type="ECO:0000313" key="3">
    <source>
        <dbReference type="EMBL" id="EHM44099.1"/>
    </source>
</evidence>
<proteinExistence type="inferred from homology"/>
<comment type="caution">
    <text evidence="3">The sequence shown here is derived from an EMBL/GenBank/DDBJ whole genome shotgun (WGS) entry which is preliminary data.</text>
</comment>
<accession>G9YEK5</accession>
<dbReference type="PANTHER" id="PTHR11941:SF54">
    <property type="entry name" value="ENOYL-COA HYDRATASE, MITOCHONDRIAL"/>
    <property type="match status" value="1"/>
</dbReference>
<dbReference type="NCBIfam" id="NF004475">
    <property type="entry name" value="PRK05809.1"/>
    <property type="match status" value="1"/>
</dbReference>
<dbReference type="GO" id="GO:0016836">
    <property type="term" value="F:hydro-lyase activity"/>
    <property type="evidence" value="ECO:0007669"/>
    <property type="project" value="UniProtKB-ARBA"/>
</dbReference>
<dbReference type="EMBL" id="AGCJ01000001">
    <property type="protein sequence ID" value="EHM44099.1"/>
    <property type="molecule type" value="Genomic_DNA"/>
</dbReference>
<dbReference type="InterPro" id="IPR029045">
    <property type="entry name" value="ClpP/crotonase-like_dom_sf"/>
</dbReference>
<reference evidence="3 4" key="1">
    <citation type="submission" date="2011-08" db="EMBL/GenBank/DDBJ databases">
        <authorList>
            <person name="Weinstock G."/>
            <person name="Sodergren E."/>
            <person name="Clifton S."/>
            <person name="Fulton L."/>
            <person name="Fulton B."/>
            <person name="Courtney L."/>
            <person name="Fronick C."/>
            <person name="Harrison M."/>
            <person name="Strong C."/>
            <person name="Farmer C."/>
            <person name="Delahaunty K."/>
            <person name="Markovic C."/>
            <person name="Hall O."/>
            <person name="Minx P."/>
            <person name="Tomlinson C."/>
            <person name="Mitreva M."/>
            <person name="Hou S."/>
            <person name="Chen J."/>
            <person name="Wollam A."/>
            <person name="Pepin K.H."/>
            <person name="Johnson M."/>
            <person name="Bhonagiri V."/>
            <person name="Zhang X."/>
            <person name="Suruliraj S."/>
            <person name="Warren W."/>
            <person name="Chinwalla A."/>
            <person name="Mardis E.R."/>
            <person name="Wilson R.K."/>
        </authorList>
    </citation>
    <scope>NUCLEOTIDE SEQUENCE [LARGE SCALE GENOMIC DNA]</scope>
    <source>
        <strain evidence="3 4">F0357</strain>
    </source>
</reference>
<dbReference type="InterPro" id="IPR014748">
    <property type="entry name" value="Enoyl-CoA_hydra_C"/>
</dbReference>
<dbReference type="CDD" id="cd06558">
    <property type="entry name" value="crotonase-like"/>
    <property type="match status" value="1"/>
</dbReference>
<dbReference type="SUPFAM" id="SSF52096">
    <property type="entry name" value="ClpP/crotonase"/>
    <property type="match status" value="1"/>
</dbReference>
<dbReference type="eggNOG" id="COG1024">
    <property type="taxonomic scope" value="Bacteria"/>
</dbReference>
<dbReference type="Pfam" id="PF00378">
    <property type="entry name" value="ECH_1"/>
    <property type="match status" value="1"/>
</dbReference>
<dbReference type="Proteomes" id="UP000005481">
    <property type="component" value="Unassembled WGS sequence"/>
</dbReference>
<dbReference type="PATRIC" id="fig|861450.3.peg.63"/>
<dbReference type="FunFam" id="3.90.226.10:FF:000009">
    <property type="entry name" value="Carnitinyl-CoA dehydratase"/>
    <property type="match status" value="1"/>
</dbReference>
<dbReference type="HOGENOM" id="CLU_009834_7_6_9"/>